<feature type="transmembrane region" description="Helical" evidence="2">
    <location>
        <begin position="175"/>
        <end position="201"/>
    </location>
</feature>
<gene>
    <name evidence="4" type="ORF">V1264_018416</name>
</gene>
<dbReference type="GO" id="GO:0004672">
    <property type="term" value="F:protein kinase activity"/>
    <property type="evidence" value="ECO:0007669"/>
    <property type="project" value="InterPro"/>
</dbReference>
<protein>
    <recommendedName>
        <fullName evidence="3">Protein kinase domain-containing protein</fullName>
    </recommendedName>
</protein>
<feature type="region of interest" description="Disordered" evidence="1">
    <location>
        <begin position="602"/>
        <end position="669"/>
    </location>
</feature>
<dbReference type="Gene3D" id="1.10.510.10">
    <property type="entry name" value="Transferase(Phosphotransferase) domain 1"/>
    <property type="match status" value="1"/>
</dbReference>
<feature type="compositionally biased region" description="Low complexity" evidence="1">
    <location>
        <begin position="1132"/>
        <end position="1143"/>
    </location>
</feature>
<dbReference type="InterPro" id="IPR011009">
    <property type="entry name" value="Kinase-like_dom_sf"/>
</dbReference>
<dbReference type="Pfam" id="PF07714">
    <property type="entry name" value="PK_Tyr_Ser-Thr"/>
    <property type="match status" value="1"/>
</dbReference>
<dbReference type="SUPFAM" id="SSF56112">
    <property type="entry name" value="Protein kinase-like (PK-like)"/>
    <property type="match status" value="1"/>
</dbReference>
<keyword evidence="5" id="KW-1185">Reference proteome</keyword>
<feature type="transmembrane region" description="Helical" evidence="2">
    <location>
        <begin position="60"/>
        <end position="78"/>
    </location>
</feature>
<feature type="region of interest" description="Disordered" evidence="1">
    <location>
        <begin position="531"/>
        <end position="561"/>
    </location>
</feature>
<name>A0AAN9BHY0_9CAEN</name>
<feature type="transmembrane region" description="Helical" evidence="2">
    <location>
        <begin position="128"/>
        <end position="148"/>
    </location>
</feature>
<comment type="caution">
    <text evidence="4">The sequence shown here is derived from an EMBL/GenBank/DDBJ whole genome shotgun (WGS) entry which is preliminary data.</text>
</comment>
<dbReference type="Proteomes" id="UP001374579">
    <property type="component" value="Unassembled WGS sequence"/>
</dbReference>
<dbReference type="EMBL" id="JBAMIC010000008">
    <property type="protein sequence ID" value="KAK7103540.1"/>
    <property type="molecule type" value="Genomic_DNA"/>
</dbReference>
<feature type="compositionally biased region" description="Low complexity" evidence="1">
    <location>
        <begin position="1109"/>
        <end position="1120"/>
    </location>
</feature>
<evidence type="ECO:0000256" key="2">
    <source>
        <dbReference type="SAM" id="Phobius"/>
    </source>
</evidence>
<evidence type="ECO:0000313" key="5">
    <source>
        <dbReference type="Proteomes" id="UP001374579"/>
    </source>
</evidence>
<keyword evidence="2" id="KW-0812">Transmembrane</keyword>
<feature type="compositionally biased region" description="Basic and acidic residues" evidence="1">
    <location>
        <begin position="1369"/>
        <end position="1382"/>
    </location>
</feature>
<evidence type="ECO:0000259" key="3">
    <source>
        <dbReference type="PROSITE" id="PS50011"/>
    </source>
</evidence>
<feature type="compositionally biased region" description="Acidic residues" evidence="1">
    <location>
        <begin position="634"/>
        <end position="644"/>
    </location>
</feature>
<dbReference type="GO" id="GO:0005524">
    <property type="term" value="F:ATP binding"/>
    <property type="evidence" value="ECO:0007669"/>
    <property type="project" value="InterPro"/>
</dbReference>
<feature type="region of interest" description="Disordered" evidence="1">
    <location>
        <begin position="1266"/>
        <end position="1399"/>
    </location>
</feature>
<feature type="compositionally biased region" description="Basic and acidic residues" evidence="1">
    <location>
        <begin position="1040"/>
        <end position="1050"/>
    </location>
</feature>
<feature type="compositionally biased region" description="Polar residues" evidence="1">
    <location>
        <begin position="1299"/>
        <end position="1311"/>
    </location>
</feature>
<feature type="transmembrane region" description="Helical" evidence="2">
    <location>
        <begin position="20"/>
        <end position="39"/>
    </location>
</feature>
<feature type="region of interest" description="Disordered" evidence="1">
    <location>
        <begin position="757"/>
        <end position="797"/>
    </location>
</feature>
<sequence length="1690" mass="186015">MAANISSMDITQDHGSNVEIAVLALTAFSTVATLVFLVTRLCCKYVIPEAWRLSLILQDIAYLLLGTGLIFFLAYVGVGTQALCSASGFFFLAGLLDCSSMLILTIVSLLFMQNPGKLGQLSTFKKSWIVVFVVPEKIVVFLLAMMPVTPIDYFDTESPYPLACFPVRQEGGKGAAFGAILFFILWILEILGLILSAVCAFRLWKSNKSRIHASSPNLWQTEKIGQGRGLQKMLMLEQLLLLVLTFSVTIVVYTNSADHLTPQWVVMVAAAVVTVLHASLCGVQLVFWSSACCCQGQQKTKEPYQKLKKLELIKVEGPGKIRLKASWSAGKGVTRRGLVKVYGLNQLKGWAQEIVVLGMLRKVHNASLLQCLWTANTNPYFETMTMLSGQIVTSESRLICLELTNSGNLQDFLSNLDVPLPEPCTRTILHDLAEGLAQLHSMNILHRNLTSTAVYLKGSIQRLVLRAAVGDFEEAQIYGTLQNGTITTSVSKKEFFLPDIRAFALVALEILGYVCKRRQQEKQPHRLITSPRTKVSGDLGDGNDRLGVGRGGDGKRTKKNAPALSNTQFCVPGVAEDFIAEKDPRAGGRIFVVGTTAEAEEAGLDKLKPKRGGGPSRGGTQDRIIRPPTLFENEYMDISDDGDEDSGRTSAAGYYPDQRDNQHPGDEEDPMLPPITHVREAYSYEFPSQSVFKAQDAQENDYEEIDDIEEEIHRELRYNALHRRREVSQTGGYIVTRTTSGRELFIPHNSSFADSGYVGTSSNNSSRYPNSVGEGVGGLDDPPDVSRPKAAHRTASAQTISSFGDDVLEVLPGMTDEDELKQGERSLRQMLRARDDAKVEQILEEYQQRVRNGDFSKLQKEWPKLKFSSTMGSKAGMVVGEGSRSQPTTPRVQEVPQHQEASTPRPKTAAVTSSDTTGVKHVDKARPLSASTSAAGAWKLRNSFKRNKARNELSRALSRGNSFAQGRNPHRELRGAGGTLIEEKYAAHNAAFKQDEDDVPTSGRQADDNDEHYEQPVLMSSGGLENLHQNRVPSSGPLGKDNEGVQHHVQEQQQQQQQQKQRIQHVQHPQAQQQQQQYIQHQSGQQQQHANSSHHPHHTPNGVNNVGKFSSFSSSDSMMSYGEPPVNKRDTSLTSGELTSLSSQADTARGTSRDKPAQPLVKRASQGDVTENKVVVIPGMKIVDSGFDEDSASVVSDASYQGEANVSGEACTCSCRSGTVCDTCSCECSQCQYSHSGHSPRHSGWSESQSSCGTWSNSNSFSSYDVKMHRRKLPSKPKNPDEHVLGPDEQYPEHPPSVKPQSKPQVGSPDSLSPPDRQSHRHHNHHHHHHPHHKSHSHGGGSTSSRSSNSAALRRYRELTKKGVPLRVSKVDESDSPREHARLRSKQRPSLPRQDGATAEVIEEEEDGLDNALYQDLESQGFFESTDSASSKSSPVRTKKRAMCKRIEVVQRGGAGLAHAYFSDLPPIPSLEDIIQEIPDETGGSCSGDETKAFLNRPESELSLKALKPPAPPPPVGVLPYGKDVMPIADLHREPRVVHDAELVIDRMFSRAQPTNSRGSESFIDPSMGLDEATIRELAMLPPVMEANDRDLGDGAEDVHTPLLIGTDSKHVRYVHRLNDKVDLLTARELLPADQRSFDTLRRRLQHTGGFGTIGLQLLDIVGSCWVRESPPTTSDIVSQLTDHVTETEL</sequence>
<evidence type="ECO:0000256" key="1">
    <source>
        <dbReference type="SAM" id="MobiDB-lite"/>
    </source>
</evidence>
<keyword evidence="2" id="KW-1133">Transmembrane helix</keyword>
<accession>A0AAN9BHY0</accession>
<proteinExistence type="predicted"/>
<reference evidence="4 5" key="1">
    <citation type="submission" date="2024-02" db="EMBL/GenBank/DDBJ databases">
        <title>Chromosome-scale genome assembly of the rough periwinkle Littorina saxatilis.</title>
        <authorList>
            <person name="De Jode A."/>
            <person name="Faria R."/>
            <person name="Formenti G."/>
            <person name="Sims Y."/>
            <person name="Smith T.P."/>
            <person name="Tracey A."/>
            <person name="Wood J.M.D."/>
            <person name="Zagrodzka Z.B."/>
            <person name="Johannesson K."/>
            <person name="Butlin R.K."/>
            <person name="Leder E.H."/>
        </authorList>
    </citation>
    <scope>NUCLEOTIDE SEQUENCE [LARGE SCALE GENOMIC DNA]</scope>
    <source>
        <strain evidence="4">Snail1</strain>
        <tissue evidence="4">Muscle</tissue>
    </source>
</reference>
<feature type="region of interest" description="Disordered" evidence="1">
    <location>
        <begin position="951"/>
        <end position="973"/>
    </location>
</feature>
<dbReference type="InterPro" id="IPR000719">
    <property type="entry name" value="Prot_kinase_dom"/>
</dbReference>
<feature type="compositionally biased region" description="Low complexity" evidence="1">
    <location>
        <begin position="1051"/>
        <end position="1091"/>
    </location>
</feature>
<feature type="domain" description="Protein kinase" evidence="3">
    <location>
        <begin position="307"/>
        <end position="630"/>
    </location>
</feature>
<feature type="transmembrane region" description="Helical" evidence="2">
    <location>
        <begin position="90"/>
        <end position="112"/>
    </location>
</feature>
<feature type="region of interest" description="Disordered" evidence="1">
    <location>
        <begin position="878"/>
        <end position="920"/>
    </location>
</feature>
<feature type="compositionally biased region" description="Polar residues" evidence="1">
    <location>
        <begin position="757"/>
        <end position="769"/>
    </location>
</feature>
<keyword evidence="2" id="KW-0472">Membrane</keyword>
<evidence type="ECO:0000313" key="4">
    <source>
        <dbReference type="EMBL" id="KAK7103540.1"/>
    </source>
</evidence>
<feature type="region of interest" description="Disordered" evidence="1">
    <location>
        <begin position="1025"/>
        <end position="1166"/>
    </location>
</feature>
<organism evidence="4 5">
    <name type="scientific">Littorina saxatilis</name>
    <dbReference type="NCBI Taxonomy" id="31220"/>
    <lineage>
        <taxon>Eukaryota</taxon>
        <taxon>Metazoa</taxon>
        <taxon>Spiralia</taxon>
        <taxon>Lophotrochozoa</taxon>
        <taxon>Mollusca</taxon>
        <taxon>Gastropoda</taxon>
        <taxon>Caenogastropoda</taxon>
        <taxon>Littorinimorpha</taxon>
        <taxon>Littorinoidea</taxon>
        <taxon>Littorinidae</taxon>
        <taxon>Littorina</taxon>
    </lineage>
</organism>
<feature type="compositionally biased region" description="Basic residues" evidence="1">
    <location>
        <begin position="1319"/>
        <end position="1337"/>
    </location>
</feature>
<dbReference type="InterPro" id="IPR001245">
    <property type="entry name" value="Ser-Thr/Tyr_kinase_cat_dom"/>
</dbReference>
<dbReference type="PROSITE" id="PS50011">
    <property type="entry name" value="PROTEIN_KINASE_DOM"/>
    <property type="match status" value="1"/>
</dbReference>
<feature type="transmembrane region" description="Helical" evidence="2">
    <location>
        <begin position="233"/>
        <end position="253"/>
    </location>
</feature>